<comment type="cofactor">
    <cofactor evidence="1">
        <name>Zn(2+)</name>
        <dbReference type="ChEBI" id="CHEBI:29105"/>
    </cofactor>
</comment>
<evidence type="ECO:0000256" key="2">
    <source>
        <dbReference type="ARBA" id="ARBA00022670"/>
    </source>
</evidence>
<dbReference type="GO" id="GO:0046872">
    <property type="term" value="F:metal ion binding"/>
    <property type="evidence" value="ECO:0007669"/>
    <property type="project" value="UniProtKB-KW"/>
</dbReference>
<dbReference type="Proteomes" id="UP000193200">
    <property type="component" value="Unassembled WGS sequence"/>
</dbReference>
<sequence>MTLLRRFLTIFALFGFLFADVTGAFARPSLPIIRDAEIEDTIRLYSLPIFEAAGLDSEVVRVHLVKSDSINAFVAGGQRIFLFTGLIMRTEKPDQLMGVIAHETGHIAGGHLARGKDAIENATTAAIIGYILGAAAIVAGAGQAGSAIILGGQGVAQQNYLRYSQTQEASADQAAISYLDNVGVTGKGMIDVLELLGEQEMLLSASQDPYARTHPLSRDRIAALERRVNASPYAKTPNNPDLVIRHDRMRAKLIGFIKPLNQVLQTYPTSDTSLVARYARAIAYHLKPDFAKAAAEMDSLLAEWPDDPYFWELKGQMLFENGKIEDSLEPLAKSVRLAPASPLLRLLYARALIATERPEAYRQAIGELEEVVRYEPDNRGAWQQLAIALGRDDQLGLSALASAEQHLLGGNKRDARIFAQRAIDKLPEGTPSRQRADDILAAASKPE</sequence>
<evidence type="ECO:0000256" key="3">
    <source>
        <dbReference type="ARBA" id="ARBA00022723"/>
    </source>
</evidence>
<evidence type="ECO:0000256" key="6">
    <source>
        <dbReference type="ARBA" id="ARBA00023049"/>
    </source>
</evidence>
<dbReference type="SUPFAM" id="SSF48452">
    <property type="entry name" value="TPR-like"/>
    <property type="match status" value="1"/>
</dbReference>
<keyword evidence="3" id="KW-0479">Metal-binding</keyword>
<evidence type="ECO:0000259" key="8">
    <source>
        <dbReference type="Pfam" id="PF01435"/>
    </source>
</evidence>
<dbReference type="RefSeq" id="WP_085883333.1">
    <property type="nucleotide sequence ID" value="NZ_FWFR01000001.1"/>
</dbReference>
<dbReference type="AlphaFoldDB" id="A0A1Y5SUW6"/>
<dbReference type="PANTHER" id="PTHR22726">
    <property type="entry name" value="METALLOENDOPEPTIDASE OMA1"/>
    <property type="match status" value="1"/>
</dbReference>
<dbReference type="GO" id="GO:0016020">
    <property type="term" value="C:membrane"/>
    <property type="evidence" value="ECO:0007669"/>
    <property type="project" value="TreeGrafter"/>
</dbReference>
<organism evidence="9 10">
    <name type="scientific">Oceanibacterium hippocampi</name>
    <dbReference type="NCBI Taxonomy" id="745714"/>
    <lineage>
        <taxon>Bacteria</taxon>
        <taxon>Pseudomonadati</taxon>
        <taxon>Pseudomonadota</taxon>
        <taxon>Alphaproteobacteria</taxon>
        <taxon>Sneathiellales</taxon>
        <taxon>Sneathiellaceae</taxon>
        <taxon>Oceanibacterium</taxon>
    </lineage>
</organism>
<keyword evidence="10" id="KW-1185">Reference proteome</keyword>
<evidence type="ECO:0000313" key="9">
    <source>
        <dbReference type="EMBL" id="SLN48957.1"/>
    </source>
</evidence>
<dbReference type="EMBL" id="FWFR01000001">
    <property type="protein sequence ID" value="SLN48957.1"/>
    <property type="molecule type" value="Genomic_DNA"/>
</dbReference>
<dbReference type="InterPro" id="IPR051156">
    <property type="entry name" value="Mito/Outer_Membr_Metalloprot"/>
</dbReference>
<name>A0A1Y5SUW6_9PROT</name>
<evidence type="ECO:0000313" key="10">
    <source>
        <dbReference type="Proteomes" id="UP000193200"/>
    </source>
</evidence>
<dbReference type="GO" id="GO:0004222">
    <property type="term" value="F:metalloendopeptidase activity"/>
    <property type="evidence" value="ECO:0007669"/>
    <property type="project" value="InterPro"/>
</dbReference>
<keyword evidence="4" id="KW-0378">Hydrolase</keyword>
<dbReference type="PANTHER" id="PTHR22726:SF1">
    <property type="entry name" value="METALLOENDOPEPTIDASE OMA1, MITOCHONDRIAL"/>
    <property type="match status" value="1"/>
</dbReference>
<dbReference type="InterPro" id="IPR011990">
    <property type="entry name" value="TPR-like_helical_dom_sf"/>
</dbReference>
<reference evidence="9 10" key="1">
    <citation type="submission" date="2017-03" db="EMBL/GenBank/DDBJ databases">
        <authorList>
            <person name="Afonso C.L."/>
            <person name="Miller P.J."/>
            <person name="Scott M.A."/>
            <person name="Spackman E."/>
            <person name="Goraichik I."/>
            <person name="Dimitrov K.M."/>
            <person name="Suarez D.L."/>
            <person name="Swayne D.E."/>
        </authorList>
    </citation>
    <scope>NUCLEOTIDE SEQUENCE [LARGE SCALE GENOMIC DNA]</scope>
    <source>
        <strain evidence="9 10">CECT 7691</strain>
    </source>
</reference>
<dbReference type="InParanoid" id="A0A1Y5SUW6"/>
<keyword evidence="2" id="KW-0645">Protease</keyword>
<dbReference type="Gene3D" id="1.25.40.10">
    <property type="entry name" value="Tetratricopeptide repeat domain"/>
    <property type="match status" value="1"/>
</dbReference>
<accession>A0A1Y5SUW6</accession>
<evidence type="ECO:0000256" key="5">
    <source>
        <dbReference type="ARBA" id="ARBA00022833"/>
    </source>
</evidence>
<dbReference type="OrthoDB" id="9814887at2"/>
<keyword evidence="6" id="KW-0482">Metalloprotease</keyword>
<dbReference type="Pfam" id="PF01435">
    <property type="entry name" value="Peptidase_M48"/>
    <property type="match status" value="1"/>
</dbReference>
<protein>
    <submittedName>
        <fullName evidence="9">TPR repeat-containing protein YfgC</fullName>
    </submittedName>
</protein>
<feature type="domain" description="Peptidase M48" evidence="8">
    <location>
        <begin position="51"/>
        <end position="227"/>
    </location>
</feature>
<keyword evidence="5" id="KW-0862">Zinc</keyword>
<dbReference type="GO" id="GO:0051603">
    <property type="term" value="P:proteolysis involved in protein catabolic process"/>
    <property type="evidence" value="ECO:0007669"/>
    <property type="project" value="TreeGrafter"/>
</dbReference>
<evidence type="ECO:0000256" key="4">
    <source>
        <dbReference type="ARBA" id="ARBA00022801"/>
    </source>
</evidence>
<dbReference type="Gene3D" id="3.30.2010.10">
    <property type="entry name" value="Metalloproteases ('zincins'), catalytic domain"/>
    <property type="match status" value="1"/>
</dbReference>
<dbReference type="InterPro" id="IPR001915">
    <property type="entry name" value="Peptidase_M48"/>
</dbReference>
<dbReference type="CDD" id="cd07324">
    <property type="entry name" value="M48C_Oma1-like"/>
    <property type="match status" value="1"/>
</dbReference>
<dbReference type="Pfam" id="PF13432">
    <property type="entry name" value="TPR_16"/>
    <property type="match status" value="1"/>
</dbReference>
<gene>
    <name evidence="9" type="primary">yfgC_2</name>
    <name evidence="9" type="ORF">OCH7691_02136</name>
</gene>
<evidence type="ECO:0000256" key="1">
    <source>
        <dbReference type="ARBA" id="ARBA00001947"/>
    </source>
</evidence>
<evidence type="ECO:0000256" key="7">
    <source>
        <dbReference type="SAM" id="MobiDB-lite"/>
    </source>
</evidence>
<feature type="region of interest" description="Disordered" evidence="7">
    <location>
        <begin position="427"/>
        <end position="447"/>
    </location>
</feature>
<proteinExistence type="predicted"/>